<feature type="transmembrane region" description="Helical" evidence="8">
    <location>
        <begin position="149"/>
        <end position="167"/>
    </location>
</feature>
<keyword evidence="15" id="KW-1185">Reference proteome</keyword>
<dbReference type="SUPFAM" id="SSF50182">
    <property type="entry name" value="Sm-like ribonucleoproteins"/>
    <property type="match status" value="1"/>
</dbReference>
<dbReference type="SUPFAM" id="SSF82861">
    <property type="entry name" value="Mechanosensitive channel protein MscS (YggB), transmembrane region"/>
    <property type="match status" value="1"/>
</dbReference>
<comment type="subcellular location">
    <subcellularLocation>
        <location evidence="1">Cell membrane</location>
        <topology evidence="1">Multi-pass membrane protein</topology>
    </subcellularLocation>
</comment>
<feature type="signal peptide" evidence="9">
    <location>
        <begin position="1"/>
        <end position="35"/>
    </location>
</feature>
<feature type="transmembrane region" description="Helical" evidence="8">
    <location>
        <begin position="533"/>
        <end position="551"/>
    </location>
</feature>
<dbReference type="GO" id="GO:0008381">
    <property type="term" value="F:mechanosensitive monoatomic ion channel activity"/>
    <property type="evidence" value="ECO:0007669"/>
    <property type="project" value="InterPro"/>
</dbReference>
<evidence type="ECO:0000259" key="13">
    <source>
        <dbReference type="Pfam" id="PF25392"/>
    </source>
</evidence>
<dbReference type="InterPro" id="IPR011014">
    <property type="entry name" value="MscS_channel_TM-2"/>
</dbReference>
<feature type="transmembrane region" description="Helical" evidence="8">
    <location>
        <begin position="187"/>
        <end position="215"/>
    </location>
</feature>
<dbReference type="SUPFAM" id="SSF82689">
    <property type="entry name" value="Mechanosensitive channel protein MscS (YggB), C-terminal domain"/>
    <property type="match status" value="1"/>
</dbReference>
<evidence type="ECO:0000256" key="7">
    <source>
        <dbReference type="SAM" id="MobiDB-lite"/>
    </source>
</evidence>
<feature type="transmembrane region" description="Helical" evidence="8">
    <location>
        <begin position="268"/>
        <end position="289"/>
    </location>
</feature>
<feature type="domain" description="Mechanosensitive ion channel MscS" evidence="10">
    <location>
        <begin position="554"/>
        <end position="618"/>
    </location>
</feature>
<sequence length="773" mass="82223">MTSETFPQRFVRFAALIMALAMVAAPVLSPLSASAQFAPTAPAEEEASSELPPDEAKLLADLLKDDEKRAALIAQLERAGGDGTGEAETEEEEASRALGARVAEVSKSVVDGAVETVVALRDQTLAAPAAISNLSPEAIDGIVEALRDLALVIVVTMVVFAALRFWLKWYYVRLGARMRGDSMARAIAIVAASVALDACGVLVAAAAGYLTALLFDAAPGGIGVRQALYLNAFVVVGLIRVAIRAILSPNAAELRLVSIPDRGARIMALWFGLIVGVLGYGQLLITPIVSRQISSQAGEGVSILLALVAILIAAGLTLYGRRPVARWLAGDAETGGFIGFLYSNWFIPVLLYLIGLFVIVATRPDGVFWPVMIRSAEVLAAIIAGVVLSGVITRSSARGVTLPESVSKRLPMLERRLNRFVPRALTIVRVLIVVVVIGFSLDALGAFDVGGWLASGAGGDVVQVLITITLIALLAFSVWIALASWVDFRLSPVRGVAATAREQTLLSLLKNAVTILIIVMTMMFILSEIGVNIAPLIASAGVFGLAIGFGAQKMVQDIITGVFIQFENALNVGDVVTLNGTTGVVEKLTIRSVSLRDVEGCFHIIPFSSVEMVSNYTREYGNFVCDMGIAYREDVSEAKAAMHDAFDELKAMEGHGANILGPLEWFGLQALADSAVVLRARIKCAPGTQWGVGRAYNEIVKRIFDERGIEIPFPHQTIFFGVDKKGDAPPLHIASSAPHVDDGAPAEKTEQTVRAEKSLDYDVPDSPDGGDER</sequence>
<comment type="similarity">
    <text evidence="2">Belongs to the MscS (TC 1.A.23) family.</text>
</comment>
<dbReference type="InterPro" id="IPR006685">
    <property type="entry name" value="MscS_channel_2nd"/>
</dbReference>
<dbReference type="InterPro" id="IPR049278">
    <property type="entry name" value="MS_channel_C"/>
</dbReference>
<feature type="domain" description="Mechanosensitive ion channel transmembrane helices 2/3" evidence="12">
    <location>
        <begin position="512"/>
        <end position="552"/>
    </location>
</feature>
<name>A0A7L5BX47_9RHOB</name>
<evidence type="ECO:0000256" key="1">
    <source>
        <dbReference type="ARBA" id="ARBA00004651"/>
    </source>
</evidence>
<gene>
    <name evidence="14" type="ORF">G5B40_08030</name>
</gene>
<dbReference type="KEGG" id="hdh:G5B40_08030"/>
<accession>A0A7L5BX47</accession>
<keyword evidence="9" id="KW-0732">Signal</keyword>
<dbReference type="InterPro" id="IPR057485">
    <property type="entry name" value="YbiO-like_TM1"/>
</dbReference>
<keyword evidence="3" id="KW-1003">Cell membrane</keyword>
<feature type="chain" id="PRO_5029530683" evidence="9">
    <location>
        <begin position="36"/>
        <end position="773"/>
    </location>
</feature>
<dbReference type="EMBL" id="CP049056">
    <property type="protein sequence ID" value="QIE55408.1"/>
    <property type="molecule type" value="Genomic_DNA"/>
</dbReference>
<feature type="transmembrane region" description="Helical" evidence="8">
    <location>
        <begin position="301"/>
        <end position="319"/>
    </location>
</feature>
<proteinExistence type="inferred from homology"/>
<evidence type="ECO:0000256" key="3">
    <source>
        <dbReference type="ARBA" id="ARBA00022475"/>
    </source>
</evidence>
<dbReference type="AlphaFoldDB" id="A0A7L5BX47"/>
<dbReference type="Pfam" id="PF21082">
    <property type="entry name" value="MS_channel_3rd"/>
    <property type="match status" value="1"/>
</dbReference>
<dbReference type="InterPro" id="IPR045276">
    <property type="entry name" value="YbiO_bact"/>
</dbReference>
<feature type="transmembrane region" description="Helical" evidence="8">
    <location>
        <begin position="227"/>
        <end position="247"/>
    </location>
</feature>
<dbReference type="InterPro" id="IPR010920">
    <property type="entry name" value="LSM_dom_sf"/>
</dbReference>
<feature type="transmembrane region" description="Helical" evidence="8">
    <location>
        <begin position="340"/>
        <end position="361"/>
    </location>
</feature>
<evidence type="ECO:0000259" key="10">
    <source>
        <dbReference type="Pfam" id="PF00924"/>
    </source>
</evidence>
<dbReference type="Gene3D" id="3.30.70.100">
    <property type="match status" value="1"/>
</dbReference>
<dbReference type="Gene3D" id="1.10.287.1260">
    <property type="match status" value="1"/>
</dbReference>
<keyword evidence="6 8" id="KW-0472">Membrane</keyword>
<evidence type="ECO:0000256" key="2">
    <source>
        <dbReference type="ARBA" id="ARBA00008017"/>
    </source>
</evidence>
<reference evidence="14 15" key="1">
    <citation type="submission" date="2020-02" db="EMBL/GenBank/DDBJ databases">
        <title>complete genome sequence of Rhodobacteraceae bacterium.</title>
        <authorList>
            <person name="Park J."/>
            <person name="Kim Y.-S."/>
            <person name="Kim K.-H."/>
        </authorList>
    </citation>
    <scope>NUCLEOTIDE SEQUENCE [LARGE SCALE GENOMIC DNA]</scope>
    <source>
        <strain evidence="14 15">RR4-56</strain>
    </source>
</reference>
<dbReference type="Pfam" id="PF00924">
    <property type="entry name" value="MS_channel_2nd"/>
    <property type="match status" value="1"/>
</dbReference>
<evidence type="ECO:0000256" key="4">
    <source>
        <dbReference type="ARBA" id="ARBA00022692"/>
    </source>
</evidence>
<feature type="domain" description="Moderate conductance mechanosensitive channel YbiO-like transmembrane helix 1" evidence="13">
    <location>
        <begin position="375"/>
        <end position="452"/>
    </location>
</feature>
<feature type="compositionally biased region" description="Acidic residues" evidence="7">
    <location>
        <begin position="762"/>
        <end position="773"/>
    </location>
</feature>
<dbReference type="Pfam" id="PF21088">
    <property type="entry name" value="MS_channel_1st"/>
    <property type="match status" value="1"/>
</dbReference>
<evidence type="ECO:0000256" key="9">
    <source>
        <dbReference type="SAM" id="SignalP"/>
    </source>
</evidence>
<dbReference type="InterPro" id="IPR011066">
    <property type="entry name" value="MscS_channel_C_sf"/>
</dbReference>
<evidence type="ECO:0000313" key="15">
    <source>
        <dbReference type="Proteomes" id="UP000503336"/>
    </source>
</evidence>
<dbReference type="GO" id="GO:0005886">
    <property type="term" value="C:plasma membrane"/>
    <property type="evidence" value="ECO:0007669"/>
    <property type="project" value="UniProtKB-SubCell"/>
</dbReference>
<evidence type="ECO:0000313" key="14">
    <source>
        <dbReference type="EMBL" id="QIE55408.1"/>
    </source>
</evidence>
<dbReference type="InterPro" id="IPR023408">
    <property type="entry name" value="MscS_beta-dom_sf"/>
</dbReference>
<evidence type="ECO:0000256" key="6">
    <source>
        <dbReference type="ARBA" id="ARBA00023136"/>
    </source>
</evidence>
<dbReference type="InterPro" id="IPR049142">
    <property type="entry name" value="MS_channel_1st"/>
</dbReference>
<feature type="compositionally biased region" description="Basic and acidic residues" evidence="7">
    <location>
        <begin position="739"/>
        <end position="760"/>
    </location>
</feature>
<evidence type="ECO:0000259" key="11">
    <source>
        <dbReference type="Pfam" id="PF21082"/>
    </source>
</evidence>
<feature type="domain" description="Mechanosensitive ion channel MscS C-terminal" evidence="11">
    <location>
        <begin position="624"/>
        <end position="711"/>
    </location>
</feature>
<evidence type="ECO:0000259" key="12">
    <source>
        <dbReference type="Pfam" id="PF21088"/>
    </source>
</evidence>
<keyword evidence="4 8" id="KW-0812">Transmembrane</keyword>
<feature type="transmembrane region" description="Helical" evidence="8">
    <location>
        <begin position="461"/>
        <end position="486"/>
    </location>
</feature>
<feature type="transmembrane region" description="Helical" evidence="8">
    <location>
        <begin position="507"/>
        <end position="527"/>
    </location>
</feature>
<feature type="transmembrane region" description="Helical" evidence="8">
    <location>
        <begin position="367"/>
        <end position="388"/>
    </location>
</feature>
<feature type="region of interest" description="Disordered" evidence="7">
    <location>
        <begin position="731"/>
        <end position="773"/>
    </location>
</feature>
<dbReference type="PANTHER" id="PTHR30460">
    <property type="entry name" value="MODERATE CONDUCTANCE MECHANOSENSITIVE CHANNEL YBIO"/>
    <property type="match status" value="1"/>
</dbReference>
<evidence type="ECO:0000256" key="5">
    <source>
        <dbReference type="ARBA" id="ARBA00022989"/>
    </source>
</evidence>
<dbReference type="Pfam" id="PF25392">
    <property type="entry name" value="MS_channel_TM1"/>
    <property type="match status" value="1"/>
</dbReference>
<keyword evidence="5 8" id="KW-1133">Transmembrane helix</keyword>
<dbReference type="Proteomes" id="UP000503336">
    <property type="component" value="Chromosome"/>
</dbReference>
<dbReference type="RefSeq" id="WP_165097280.1">
    <property type="nucleotide sequence ID" value="NZ_CP049056.1"/>
</dbReference>
<feature type="transmembrane region" description="Helical" evidence="8">
    <location>
        <begin position="420"/>
        <end position="441"/>
    </location>
</feature>
<protein>
    <submittedName>
        <fullName evidence="14">Mechanosensitive ion channel</fullName>
    </submittedName>
</protein>
<dbReference type="Gene3D" id="2.30.30.60">
    <property type="match status" value="1"/>
</dbReference>
<organism evidence="14 15">
    <name type="scientific">Pikeienuella piscinae</name>
    <dbReference type="NCBI Taxonomy" id="2748098"/>
    <lineage>
        <taxon>Bacteria</taxon>
        <taxon>Pseudomonadati</taxon>
        <taxon>Pseudomonadota</taxon>
        <taxon>Alphaproteobacteria</taxon>
        <taxon>Rhodobacterales</taxon>
        <taxon>Paracoccaceae</taxon>
        <taxon>Pikeienuella</taxon>
    </lineage>
</organism>
<dbReference type="PANTHER" id="PTHR30460:SF0">
    <property type="entry name" value="MODERATE CONDUCTANCE MECHANOSENSITIVE CHANNEL YBIO"/>
    <property type="match status" value="1"/>
</dbReference>
<evidence type="ECO:0000256" key="8">
    <source>
        <dbReference type="SAM" id="Phobius"/>
    </source>
</evidence>